<dbReference type="Pfam" id="PF13520">
    <property type="entry name" value="AA_permease_2"/>
    <property type="match status" value="1"/>
</dbReference>
<dbReference type="EMBL" id="JABBWM010000010">
    <property type="protein sequence ID" value="KAG2114313.1"/>
    <property type="molecule type" value="Genomic_DNA"/>
</dbReference>
<dbReference type="Gene3D" id="1.20.1740.10">
    <property type="entry name" value="Amino acid/polyamine transporter I"/>
    <property type="match status" value="1"/>
</dbReference>
<keyword evidence="2 5" id="KW-0812">Transmembrane</keyword>
<feature type="transmembrane region" description="Helical" evidence="5">
    <location>
        <begin position="199"/>
        <end position="218"/>
    </location>
</feature>
<evidence type="ECO:0000313" key="7">
    <source>
        <dbReference type="Proteomes" id="UP000823399"/>
    </source>
</evidence>
<feature type="transmembrane region" description="Helical" evidence="5">
    <location>
        <begin position="44"/>
        <end position="65"/>
    </location>
</feature>
<name>A0A9P7JXJ1_9AGAM</name>
<evidence type="ECO:0000313" key="6">
    <source>
        <dbReference type="EMBL" id="KAG2114313.1"/>
    </source>
</evidence>
<keyword evidence="3 5" id="KW-1133">Transmembrane helix</keyword>
<evidence type="ECO:0000256" key="5">
    <source>
        <dbReference type="SAM" id="Phobius"/>
    </source>
</evidence>
<dbReference type="GeneID" id="64698486"/>
<feature type="transmembrane region" description="Helical" evidence="5">
    <location>
        <begin position="167"/>
        <end position="187"/>
    </location>
</feature>
<dbReference type="PIRSF" id="PIRSF006060">
    <property type="entry name" value="AA_transporter"/>
    <property type="match status" value="1"/>
</dbReference>
<feature type="transmembrane region" description="Helical" evidence="5">
    <location>
        <begin position="474"/>
        <end position="494"/>
    </location>
</feature>
<feature type="transmembrane region" description="Helical" evidence="5">
    <location>
        <begin position="124"/>
        <end position="147"/>
    </location>
</feature>
<sequence length="546" mass="59498">MTIHNVLDSEVLAQSGDSDAQDEGNTLSAAGAPIERNNPLGYKVTLLSSVMLNLGRMLGAGIYSVPGVILNSVGSVGLLFVFWLLAPLFAFGGLMVYSEYASMFPKRSGAEVVYLEQAYPRPKFLVPIMFAVTSVLLSFSATNSIIFAQYALTIFDIPITPERQTTVALAVCAAGMALVAFSTKWSLRAVNFLTGLKVLSLVFLVFTGALVLGGFTRISDPYANFRSPFSGSTTNPNSLATALVKTNFAFAGWNNAFSVIGEVHTRDPVRTVRKASLLSLLLVACLFFFVNVAYVAAVPKDEIRNSGQLIAALFFQRVYGESFAGKTLPIMVALSCFGNLIAMAVGQTRALREIARQGLLPYPRFFASTKPFGTPLGPVCLKYFLTVFVMVALPARDAFNFLLDLASYPNLVFHVATAIGLWLLRRRRALAGLAPSKYRAKHIYVSLYLLSSIFLLIMPWIPPEPGHGDVSFWYATYCVVGLGVLAMCGVYYWLWIIVLPWLGGYTVVEEVERLEDGALTARLARKYHPSAADADNGERQPLIASS</sequence>
<dbReference type="AlphaFoldDB" id="A0A9P7JXJ1"/>
<keyword evidence="4 5" id="KW-0472">Membrane</keyword>
<feature type="transmembrane region" description="Helical" evidence="5">
    <location>
        <begin position="328"/>
        <end position="351"/>
    </location>
</feature>
<evidence type="ECO:0000256" key="3">
    <source>
        <dbReference type="ARBA" id="ARBA00022989"/>
    </source>
</evidence>
<feature type="transmembrane region" description="Helical" evidence="5">
    <location>
        <begin position="372"/>
        <end position="393"/>
    </location>
</feature>
<dbReference type="InterPro" id="IPR050598">
    <property type="entry name" value="AminoAcid_Transporter"/>
</dbReference>
<dbReference type="RefSeq" id="XP_041296426.1">
    <property type="nucleotide sequence ID" value="XM_041436227.1"/>
</dbReference>
<dbReference type="GO" id="GO:0016020">
    <property type="term" value="C:membrane"/>
    <property type="evidence" value="ECO:0007669"/>
    <property type="project" value="UniProtKB-SubCell"/>
</dbReference>
<feature type="transmembrane region" description="Helical" evidence="5">
    <location>
        <begin position="405"/>
        <end position="424"/>
    </location>
</feature>
<reference evidence="6" key="1">
    <citation type="journal article" date="2020" name="New Phytol.">
        <title>Comparative genomics reveals dynamic genome evolution in host specialist ectomycorrhizal fungi.</title>
        <authorList>
            <person name="Lofgren L.A."/>
            <person name="Nguyen N.H."/>
            <person name="Vilgalys R."/>
            <person name="Ruytinx J."/>
            <person name="Liao H.L."/>
            <person name="Branco S."/>
            <person name="Kuo A."/>
            <person name="LaButti K."/>
            <person name="Lipzen A."/>
            <person name="Andreopoulos W."/>
            <person name="Pangilinan J."/>
            <person name="Riley R."/>
            <person name="Hundley H."/>
            <person name="Na H."/>
            <person name="Barry K."/>
            <person name="Grigoriev I.V."/>
            <person name="Stajich J.E."/>
            <person name="Kennedy P.G."/>
        </authorList>
    </citation>
    <scope>NUCLEOTIDE SEQUENCE</scope>
    <source>
        <strain evidence="6">FC423</strain>
    </source>
</reference>
<accession>A0A9P7JXJ1</accession>
<proteinExistence type="predicted"/>
<evidence type="ECO:0000256" key="1">
    <source>
        <dbReference type="ARBA" id="ARBA00004141"/>
    </source>
</evidence>
<dbReference type="PANTHER" id="PTHR11785:SF353">
    <property type="entry name" value="METHIONINE TRANSPORTER (EUROFUNG)"/>
    <property type="match status" value="1"/>
</dbReference>
<dbReference type="OrthoDB" id="5982228at2759"/>
<dbReference type="PANTHER" id="PTHR11785">
    <property type="entry name" value="AMINO ACID TRANSPORTER"/>
    <property type="match status" value="1"/>
</dbReference>
<feature type="transmembrane region" description="Helical" evidence="5">
    <location>
        <begin position="77"/>
        <end position="97"/>
    </location>
</feature>
<dbReference type="Proteomes" id="UP000823399">
    <property type="component" value="Unassembled WGS sequence"/>
</dbReference>
<protein>
    <submittedName>
        <fullName evidence="6">Amino acid/polyamine transporter I</fullName>
    </submittedName>
</protein>
<evidence type="ECO:0000256" key="2">
    <source>
        <dbReference type="ARBA" id="ARBA00022692"/>
    </source>
</evidence>
<comment type="caution">
    <text evidence="6">The sequence shown here is derived from an EMBL/GenBank/DDBJ whole genome shotgun (WGS) entry which is preliminary data.</text>
</comment>
<keyword evidence="7" id="KW-1185">Reference proteome</keyword>
<comment type="subcellular location">
    <subcellularLocation>
        <location evidence="1">Membrane</location>
        <topology evidence="1">Multi-pass membrane protein</topology>
    </subcellularLocation>
</comment>
<feature type="transmembrane region" description="Helical" evidence="5">
    <location>
        <begin position="445"/>
        <end position="462"/>
    </location>
</feature>
<evidence type="ECO:0000256" key="4">
    <source>
        <dbReference type="ARBA" id="ARBA00023136"/>
    </source>
</evidence>
<feature type="transmembrane region" description="Helical" evidence="5">
    <location>
        <begin position="277"/>
        <end position="297"/>
    </location>
</feature>
<gene>
    <name evidence="6" type="ORF">F5147DRAFT_678959</name>
</gene>
<organism evidence="6 7">
    <name type="scientific">Suillus discolor</name>
    <dbReference type="NCBI Taxonomy" id="1912936"/>
    <lineage>
        <taxon>Eukaryota</taxon>
        <taxon>Fungi</taxon>
        <taxon>Dikarya</taxon>
        <taxon>Basidiomycota</taxon>
        <taxon>Agaricomycotina</taxon>
        <taxon>Agaricomycetes</taxon>
        <taxon>Agaricomycetidae</taxon>
        <taxon>Boletales</taxon>
        <taxon>Suillineae</taxon>
        <taxon>Suillaceae</taxon>
        <taxon>Suillus</taxon>
    </lineage>
</organism>
<dbReference type="InterPro" id="IPR002293">
    <property type="entry name" value="AA/rel_permease1"/>
</dbReference>
<dbReference type="GO" id="GO:0015179">
    <property type="term" value="F:L-amino acid transmembrane transporter activity"/>
    <property type="evidence" value="ECO:0007669"/>
    <property type="project" value="TreeGrafter"/>
</dbReference>